<name>A0A1C5JHF9_9ACTN</name>
<evidence type="ECO:0000259" key="1">
    <source>
        <dbReference type="Pfam" id="PF03235"/>
    </source>
</evidence>
<reference evidence="4" key="1">
    <citation type="submission" date="2016-06" db="EMBL/GenBank/DDBJ databases">
        <authorList>
            <person name="Varghese N."/>
            <person name="Submissions Spin"/>
        </authorList>
    </citation>
    <scope>NUCLEOTIDE SEQUENCE [LARGE SCALE GENOMIC DNA]</scope>
    <source>
        <strain evidence="4">DSM 44983</strain>
    </source>
</reference>
<accession>A0A1C5JHF9</accession>
<protein>
    <submittedName>
        <fullName evidence="3">Uncharacterized conserved protein, contains ParB-like and HNH nuclease domains</fullName>
    </submittedName>
</protein>
<dbReference type="Pfam" id="PF03235">
    <property type="entry name" value="GmrSD_N"/>
    <property type="match status" value="1"/>
</dbReference>
<dbReference type="PANTHER" id="PTHR35149:SF2">
    <property type="entry name" value="DUF262 DOMAIN-CONTAINING PROTEIN"/>
    <property type="match status" value="1"/>
</dbReference>
<dbReference type="InterPro" id="IPR036217">
    <property type="entry name" value="MethylDNA_cys_MeTrfase_DNAb"/>
</dbReference>
<proteinExistence type="predicted"/>
<dbReference type="PANTHER" id="PTHR35149">
    <property type="entry name" value="SLL5132 PROTEIN"/>
    <property type="match status" value="1"/>
</dbReference>
<dbReference type="InterPro" id="IPR011089">
    <property type="entry name" value="GmrSD_C"/>
</dbReference>
<evidence type="ECO:0000313" key="3">
    <source>
        <dbReference type="EMBL" id="SCG69928.1"/>
    </source>
</evidence>
<dbReference type="SUPFAM" id="SSF46767">
    <property type="entry name" value="Methylated DNA-protein cysteine methyltransferase, C-terminal domain"/>
    <property type="match status" value="1"/>
</dbReference>
<dbReference type="EMBL" id="LT607752">
    <property type="protein sequence ID" value="SCG69928.1"/>
    <property type="molecule type" value="Genomic_DNA"/>
</dbReference>
<dbReference type="Proteomes" id="UP000198226">
    <property type="component" value="Chromosome I"/>
</dbReference>
<sequence length="681" mass="77062">MRANETVLRNVLQGERQFVIPLYQRPYSWKRPQLERLWLDVRELIESPDTDNHFMGSLVLAQNEPMAASGIQSWLVVDGQQRLTSLSVLLCAIRDRIHRVDSVFSRKVNVQYLTNEFTGSLDTYKLLPTQADRSVWMALVDSRVDVEVGNRLEDAYRYFCGQLESLPEEAAFGGNSFVDSLKDVERVVTTRLTFVEITAQSGDNVYRIFESLNNTGLKLTQADLLRNYLFMRLPERSERVYRDHWLPLQKLLDEESLVELIWLDLVLKGNRSANKHSIYEAQRRFLESLHTEEAIEKWVEALLCKAMIFRRVLVPSEENDPVVRAALDRLHRWKAKVLHPVALRVLLAYDDGRMSSQETADALRAVESYLVRQLIVGTGRTGSNVLLADLIKTLGNETPYSERIIEILAGQRRRFPADDQVREAMINQPFYWRGKEWQKNFILRSLDESFGRVEVVDYEKSKLTIEHVLPQQMTAEWRSSLDANLDEFDSADEAHEFIVHTVGNLTLSAYNGSLSNKPFADKKKILAQSGLSMNLAIAGSESWGVAEIRKRSAELAERAISIWPGPVGSSGASEVKRLAAVKAVLSQIPRGSWTNILSLAQAAGTHRRLIGKLLVEEDLPNAHRVLRSDGSVPPHSVDPEAQLRLLVSEGVKMVGGRRASRAQHLGYVDLVHASEDYGDGG</sequence>
<dbReference type="AlphaFoldDB" id="A0A1C5JHF9"/>
<feature type="domain" description="GmrSD restriction endonucleases N-terminal" evidence="1">
    <location>
        <begin position="9"/>
        <end position="230"/>
    </location>
</feature>
<evidence type="ECO:0000259" key="2">
    <source>
        <dbReference type="Pfam" id="PF07510"/>
    </source>
</evidence>
<dbReference type="Gene3D" id="1.10.10.10">
    <property type="entry name" value="Winged helix-like DNA-binding domain superfamily/Winged helix DNA-binding domain"/>
    <property type="match status" value="1"/>
</dbReference>
<dbReference type="Pfam" id="PF07510">
    <property type="entry name" value="GmrSD_C"/>
    <property type="match status" value="1"/>
</dbReference>
<feature type="domain" description="GmrSD restriction endonucleases C-terminal" evidence="2">
    <location>
        <begin position="416"/>
        <end position="557"/>
    </location>
</feature>
<keyword evidence="4" id="KW-1185">Reference proteome</keyword>
<dbReference type="RefSeq" id="WP_084261238.1">
    <property type="nucleotide sequence ID" value="NZ_LRMV01000042.1"/>
</dbReference>
<evidence type="ECO:0000313" key="4">
    <source>
        <dbReference type="Proteomes" id="UP000198226"/>
    </source>
</evidence>
<dbReference type="InterPro" id="IPR004919">
    <property type="entry name" value="GmrSD_N"/>
</dbReference>
<dbReference type="InterPro" id="IPR036388">
    <property type="entry name" value="WH-like_DNA-bd_sf"/>
</dbReference>
<organism evidence="3 4">
    <name type="scientific">Micromonospora rifamycinica</name>
    <dbReference type="NCBI Taxonomy" id="291594"/>
    <lineage>
        <taxon>Bacteria</taxon>
        <taxon>Bacillati</taxon>
        <taxon>Actinomycetota</taxon>
        <taxon>Actinomycetes</taxon>
        <taxon>Micromonosporales</taxon>
        <taxon>Micromonosporaceae</taxon>
        <taxon>Micromonospora</taxon>
    </lineage>
</organism>
<gene>
    <name evidence="3" type="ORF">GA0070623_3474</name>
</gene>
<dbReference type="OrthoDB" id="9798761at2"/>